<evidence type="ECO:0000313" key="2">
    <source>
        <dbReference type="Proteomes" id="UP000637061"/>
    </source>
</evidence>
<reference evidence="1" key="1">
    <citation type="submission" date="2020-12" db="EMBL/GenBank/DDBJ databases">
        <title>Enhanced detection system for hospital associated transmission using whole genome sequencing surveillance.</title>
        <authorList>
            <person name="Harrison L.H."/>
            <person name="Van Tyne D."/>
            <person name="Marsh J.W."/>
            <person name="Griffith M.P."/>
            <person name="Snyder D.J."/>
            <person name="Cooper V.S."/>
            <person name="Mustapha M."/>
        </authorList>
    </citation>
    <scope>NUCLEOTIDE SEQUENCE</scope>
    <source>
        <strain evidence="1">PSB00042</strain>
    </source>
</reference>
<dbReference type="EMBL" id="JAEHTE010000002">
    <property type="protein sequence ID" value="MBI6883176.1"/>
    <property type="molecule type" value="Genomic_DNA"/>
</dbReference>
<evidence type="ECO:0000313" key="1">
    <source>
        <dbReference type="EMBL" id="MBI6883176.1"/>
    </source>
</evidence>
<accession>A0A8I1JHZ2</accession>
<name>A0A8I1JHZ2_PSEPU</name>
<organism evidence="1 2">
    <name type="scientific">Pseudomonas putida</name>
    <name type="common">Arthrobacter siderocapsulatus</name>
    <dbReference type="NCBI Taxonomy" id="303"/>
    <lineage>
        <taxon>Bacteria</taxon>
        <taxon>Pseudomonadati</taxon>
        <taxon>Pseudomonadota</taxon>
        <taxon>Gammaproteobacteria</taxon>
        <taxon>Pseudomonadales</taxon>
        <taxon>Pseudomonadaceae</taxon>
        <taxon>Pseudomonas</taxon>
    </lineage>
</organism>
<comment type="caution">
    <text evidence="1">The sequence shown here is derived from an EMBL/GenBank/DDBJ whole genome shotgun (WGS) entry which is preliminary data.</text>
</comment>
<dbReference type="AlphaFoldDB" id="A0A8I1JHZ2"/>
<gene>
    <name evidence="1" type="ORF">JEU22_04560</name>
</gene>
<proteinExistence type="predicted"/>
<sequence>MSGKSLIFVAILAGIGYAAYDFTKNGVPDSVQINGSMYINGLMPGKPSVGEIKAFRDNADQVLIKATRALDPKNQLTNEQRINQVIGLGYQNSFTYPMLTGPDKNLMSNQSRDTLFRNYYNAANTIPGLNTLLKAGSTLFNQEAFASYSKSVSGEARHAFLVWQQNSLTEAEKATLQGCQDYLYRRYDNRNYMYIPNTVLDYGVVKRPAACPFL</sequence>
<dbReference type="RefSeq" id="WP_198746790.1">
    <property type="nucleotide sequence ID" value="NZ_JAEHTE010000002.1"/>
</dbReference>
<protein>
    <submittedName>
        <fullName evidence="1">Uncharacterized protein</fullName>
    </submittedName>
</protein>
<dbReference type="Proteomes" id="UP000637061">
    <property type="component" value="Unassembled WGS sequence"/>
</dbReference>